<name>A0A147ENZ9_9MICO</name>
<comment type="caution">
    <text evidence="3">The sequence shown here is derived from an EMBL/GenBank/DDBJ whole genome shotgun (WGS) entry which is preliminary data.</text>
</comment>
<evidence type="ECO:0000256" key="1">
    <source>
        <dbReference type="SAM" id="Coils"/>
    </source>
</evidence>
<evidence type="ECO:0000259" key="2">
    <source>
        <dbReference type="Pfam" id="PF24481"/>
    </source>
</evidence>
<dbReference type="Proteomes" id="UP000070810">
    <property type="component" value="Unassembled WGS sequence"/>
</dbReference>
<dbReference type="InterPro" id="IPR052376">
    <property type="entry name" value="Oxidative_Scav/Glycosyltrans"/>
</dbReference>
<dbReference type="EMBL" id="LDRK01000026">
    <property type="protein sequence ID" value="KTR86213.1"/>
    <property type="molecule type" value="Genomic_DNA"/>
</dbReference>
<dbReference type="PANTHER" id="PTHR39082">
    <property type="entry name" value="PHOSPHOLIPASE C-BETA-2-RELATED"/>
    <property type="match status" value="1"/>
</dbReference>
<dbReference type="AlphaFoldDB" id="A0A147ENZ9"/>
<gene>
    <name evidence="3" type="ORF">NS354_05845</name>
</gene>
<keyword evidence="4" id="KW-1185">Reference proteome</keyword>
<feature type="domain" description="CT398-like coiled coil hairpin" evidence="2">
    <location>
        <begin position="14"/>
        <end position="191"/>
    </location>
</feature>
<organism evidence="3 4">
    <name type="scientific">Leucobacter chromiiresistens</name>
    <dbReference type="NCBI Taxonomy" id="1079994"/>
    <lineage>
        <taxon>Bacteria</taxon>
        <taxon>Bacillati</taxon>
        <taxon>Actinomycetota</taxon>
        <taxon>Actinomycetes</taxon>
        <taxon>Micrococcales</taxon>
        <taxon>Microbacteriaceae</taxon>
        <taxon>Leucobacter</taxon>
    </lineage>
</organism>
<evidence type="ECO:0000313" key="3">
    <source>
        <dbReference type="EMBL" id="KTR86213.1"/>
    </source>
</evidence>
<dbReference type="OrthoDB" id="9784388at2"/>
<proteinExistence type="predicted"/>
<dbReference type="InterPro" id="IPR056003">
    <property type="entry name" value="CT398_CC_hairpin"/>
</dbReference>
<keyword evidence="1" id="KW-0175">Coiled coil</keyword>
<dbReference type="PATRIC" id="fig|1079994.3.peg.1260"/>
<reference evidence="3 4" key="1">
    <citation type="journal article" date="2016" name="Front. Microbiol.">
        <title>Genomic Resource of Rice Seed Associated Bacteria.</title>
        <authorList>
            <person name="Midha S."/>
            <person name="Bansal K."/>
            <person name="Sharma S."/>
            <person name="Kumar N."/>
            <person name="Patil P.P."/>
            <person name="Chaudhry V."/>
            <person name="Patil P.B."/>
        </authorList>
    </citation>
    <scope>NUCLEOTIDE SEQUENCE [LARGE SCALE GENOMIC DNA]</scope>
    <source>
        <strain evidence="3 4">NS354</strain>
    </source>
</reference>
<feature type="coiled-coil region" evidence="1">
    <location>
        <begin position="51"/>
        <end position="164"/>
    </location>
</feature>
<sequence>MKASPRQQRLLLDLQDLDNTIARLRRRRATLPERAELTGLSGDAAEARTKFMAAQRELDTQSADLERIEADVALVQQRRDRDEQLLSASTSSKEAQALQAELETLTRRQSELEDRELELMEAQERAQRAFSTAEELFAGVDARRAEIEARIAEAEQRIDRELASNTEERAGVAAELQRDVLGLYEEIRGRVGVGAARLRGNVSEASNMALAPAELSDIRAAAPDEIVFCPGTGAILVRVEEDEARPVS</sequence>
<dbReference type="Gene3D" id="1.10.287.1490">
    <property type="match status" value="1"/>
</dbReference>
<accession>A0A147ENZ9</accession>
<dbReference type="Pfam" id="PF24481">
    <property type="entry name" value="CT398_CC"/>
    <property type="match status" value="1"/>
</dbReference>
<protein>
    <recommendedName>
        <fullName evidence="2">CT398-like coiled coil hairpin domain-containing protein</fullName>
    </recommendedName>
</protein>
<dbReference type="RefSeq" id="WP_058593642.1">
    <property type="nucleotide sequence ID" value="NZ_LDRK01000026.1"/>
</dbReference>
<evidence type="ECO:0000313" key="4">
    <source>
        <dbReference type="Proteomes" id="UP000070810"/>
    </source>
</evidence>
<dbReference type="PANTHER" id="PTHR39082:SF1">
    <property type="entry name" value="SCAVENGER RECEPTOR CLASS A MEMBER 3"/>
    <property type="match status" value="1"/>
</dbReference>